<evidence type="ECO:0000259" key="7">
    <source>
        <dbReference type="SMART" id="SM00852"/>
    </source>
</evidence>
<dbReference type="EMBL" id="VBUK01000012">
    <property type="protein sequence ID" value="TLF42214.1"/>
    <property type="molecule type" value="Genomic_DNA"/>
</dbReference>
<dbReference type="UniPathway" id="UPA00344"/>
<organism evidence="8 9">
    <name type="scientific">Maribacter aurantiacus</name>
    <dbReference type="NCBI Taxonomy" id="1882343"/>
    <lineage>
        <taxon>Bacteria</taxon>
        <taxon>Pseudomonadati</taxon>
        <taxon>Bacteroidota</taxon>
        <taxon>Flavobacteriia</taxon>
        <taxon>Flavobacteriales</taxon>
        <taxon>Flavobacteriaceae</taxon>
        <taxon>Maribacter</taxon>
    </lineage>
</organism>
<evidence type="ECO:0000313" key="8">
    <source>
        <dbReference type="EMBL" id="TLF42214.1"/>
    </source>
</evidence>
<dbReference type="InterPro" id="IPR036688">
    <property type="entry name" value="MoeA_C_domain_IV_sf"/>
</dbReference>
<comment type="function">
    <text evidence="1 6">Catalyzes the insertion of molybdate into adenylated molybdopterin with the concomitant release of AMP.</text>
</comment>
<dbReference type="CDD" id="cd00887">
    <property type="entry name" value="MoeA"/>
    <property type="match status" value="1"/>
</dbReference>
<keyword evidence="9" id="KW-1185">Reference proteome</keyword>
<evidence type="ECO:0000256" key="1">
    <source>
        <dbReference type="ARBA" id="ARBA00002901"/>
    </source>
</evidence>
<dbReference type="PANTHER" id="PTHR10192">
    <property type="entry name" value="MOLYBDOPTERIN BIOSYNTHESIS PROTEIN"/>
    <property type="match status" value="1"/>
</dbReference>
<proteinExistence type="inferred from homology"/>
<dbReference type="InterPro" id="IPR005111">
    <property type="entry name" value="MoeA_C_domain_IV"/>
</dbReference>
<reference evidence="8 9" key="1">
    <citation type="journal article" date="2017" name="Int. J. Syst. Evol. Microbiol.">
        <title>Maripseudobacter aurantiacus gen. nov., sp. nov., a novel member of the family Flavobacteriaceae isolated from a sedimentation basin.</title>
        <authorList>
            <person name="Chen C."/>
            <person name="Su Y."/>
            <person name="Tao T."/>
            <person name="Fu G."/>
            <person name="Zhang C."/>
            <person name="Sun C."/>
            <person name="Zhang X."/>
            <person name="Wu M."/>
        </authorList>
    </citation>
    <scope>NUCLEOTIDE SEQUENCE [LARGE SCALE GENOMIC DNA]</scope>
    <source>
        <strain evidence="9">CDA4</strain>
    </source>
</reference>
<evidence type="ECO:0000256" key="5">
    <source>
        <dbReference type="ARBA" id="ARBA00047317"/>
    </source>
</evidence>
<accession>A0A5R8LXZ8</accession>
<name>A0A5R8LXZ8_9FLAO</name>
<dbReference type="GO" id="GO:0005829">
    <property type="term" value="C:cytosol"/>
    <property type="evidence" value="ECO:0007669"/>
    <property type="project" value="TreeGrafter"/>
</dbReference>
<dbReference type="SUPFAM" id="SSF63867">
    <property type="entry name" value="MoeA C-terminal domain-like"/>
    <property type="match status" value="1"/>
</dbReference>
<keyword evidence="6" id="KW-0479">Metal-binding</keyword>
<dbReference type="AlphaFoldDB" id="A0A5R8LXZ8"/>
<comment type="similarity">
    <text evidence="3 6">Belongs to the MoeA family.</text>
</comment>
<dbReference type="OrthoDB" id="9804758at2"/>
<evidence type="ECO:0000313" key="9">
    <source>
        <dbReference type="Proteomes" id="UP000308382"/>
    </source>
</evidence>
<dbReference type="InterPro" id="IPR036135">
    <property type="entry name" value="MoeA_linker/N_sf"/>
</dbReference>
<dbReference type="Gene3D" id="3.40.980.10">
    <property type="entry name" value="MoaB/Mog-like domain"/>
    <property type="match status" value="1"/>
</dbReference>
<dbReference type="Pfam" id="PF03453">
    <property type="entry name" value="MoeA_N"/>
    <property type="match status" value="1"/>
</dbReference>
<gene>
    <name evidence="8" type="ORF">FEK29_15725</name>
</gene>
<dbReference type="SUPFAM" id="SSF53218">
    <property type="entry name" value="Molybdenum cofactor biosynthesis proteins"/>
    <property type="match status" value="1"/>
</dbReference>
<sequence length="396" mass="44047">MITFKEALQKVLEHPLNLGSEHVPLMDSMGRYLDEPIYADRNFPPFDRVTKDGIAIQFDAVIGKVETLRIENIASAGMVQCTLQDETACIEVMTGAVLPKHTDTVIMYEHLTIENNRVTINETVTKGQNIHCEGSDESKGTQILSEGTKITPAEIGVMASVGKSNVLVKKVPRVCSIATGNELVDVDVLPEPHQIRKSNSLTMVSALSDLRIEGSSLHLLDDKKSIEDGLSSALRENDVLLLSGGVSKGKFDFIPEVMETLGVEQLFHRVAQRPGKPFWFGIHKEFNTVIFSFPGNPVSTFANYHLYFLPWLFRSWGIKIENQFAKLTVELDIKPPLTRFIQVSTHWQDSCLQVTPVVENGSGDLTSLSRADGFICLEPRDLKYTKGELVSFISTR</sequence>
<comment type="pathway">
    <text evidence="2 6">Cofactor biosynthesis; molybdopterin biosynthesis.</text>
</comment>
<dbReference type="Pfam" id="PF03454">
    <property type="entry name" value="MoeA_C"/>
    <property type="match status" value="1"/>
</dbReference>
<evidence type="ECO:0000256" key="4">
    <source>
        <dbReference type="ARBA" id="ARBA00023150"/>
    </source>
</evidence>
<keyword evidence="4 6" id="KW-0501">Molybdenum cofactor biosynthesis</keyword>
<evidence type="ECO:0000256" key="6">
    <source>
        <dbReference type="RuleBase" id="RU365090"/>
    </source>
</evidence>
<dbReference type="Gene3D" id="3.90.105.10">
    <property type="entry name" value="Molybdopterin biosynthesis moea protein, domain 2"/>
    <property type="match status" value="1"/>
</dbReference>
<dbReference type="InterPro" id="IPR005110">
    <property type="entry name" value="MoeA_linker/N"/>
</dbReference>
<comment type="cofactor">
    <cofactor evidence="6">
        <name>Mg(2+)</name>
        <dbReference type="ChEBI" id="CHEBI:18420"/>
    </cofactor>
</comment>
<keyword evidence="6 8" id="KW-0808">Transferase</keyword>
<comment type="caution">
    <text evidence="8">The sequence shown here is derived from an EMBL/GenBank/DDBJ whole genome shotgun (WGS) entry which is preliminary data.</text>
</comment>
<dbReference type="GO" id="GO:0046872">
    <property type="term" value="F:metal ion binding"/>
    <property type="evidence" value="ECO:0007669"/>
    <property type="project" value="UniProtKB-UniRule"/>
</dbReference>
<dbReference type="Pfam" id="PF00994">
    <property type="entry name" value="MoCF_biosynth"/>
    <property type="match status" value="1"/>
</dbReference>
<protein>
    <recommendedName>
        <fullName evidence="6">Molybdopterin molybdenumtransferase</fullName>
        <ecNumber evidence="6">2.10.1.1</ecNumber>
    </recommendedName>
</protein>
<dbReference type="SUPFAM" id="SSF63882">
    <property type="entry name" value="MoeA N-terminal region -like"/>
    <property type="match status" value="1"/>
</dbReference>
<dbReference type="GO" id="GO:0061599">
    <property type="term" value="F:molybdopterin molybdotransferase activity"/>
    <property type="evidence" value="ECO:0007669"/>
    <property type="project" value="UniProtKB-UniRule"/>
</dbReference>
<dbReference type="Gene3D" id="2.170.190.11">
    <property type="entry name" value="Molybdopterin biosynthesis moea protein, domain 3"/>
    <property type="match status" value="1"/>
</dbReference>
<keyword evidence="6" id="KW-0500">Molybdenum</keyword>
<keyword evidence="6" id="KW-0460">Magnesium</keyword>
<feature type="domain" description="MoaB/Mog" evidence="7">
    <location>
        <begin position="175"/>
        <end position="314"/>
    </location>
</feature>
<dbReference type="EC" id="2.10.1.1" evidence="6"/>
<dbReference type="SMART" id="SM00852">
    <property type="entry name" value="MoCF_biosynth"/>
    <property type="match status" value="1"/>
</dbReference>
<evidence type="ECO:0000256" key="2">
    <source>
        <dbReference type="ARBA" id="ARBA00005046"/>
    </source>
</evidence>
<dbReference type="GO" id="GO:0006777">
    <property type="term" value="P:Mo-molybdopterin cofactor biosynthetic process"/>
    <property type="evidence" value="ECO:0007669"/>
    <property type="project" value="UniProtKB-UniRule"/>
</dbReference>
<evidence type="ECO:0000256" key="3">
    <source>
        <dbReference type="ARBA" id="ARBA00010763"/>
    </source>
</evidence>
<dbReference type="Proteomes" id="UP000308382">
    <property type="component" value="Unassembled WGS sequence"/>
</dbReference>
<dbReference type="Gene3D" id="2.40.340.10">
    <property type="entry name" value="MoeA, C-terminal, domain IV"/>
    <property type="match status" value="1"/>
</dbReference>
<dbReference type="RefSeq" id="WP_138259395.1">
    <property type="nucleotide sequence ID" value="NZ_VBUK01000012.1"/>
</dbReference>
<dbReference type="PANTHER" id="PTHR10192:SF5">
    <property type="entry name" value="GEPHYRIN"/>
    <property type="match status" value="1"/>
</dbReference>
<dbReference type="InterPro" id="IPR038987">
    <property type="entry name" value="MoeA-like"/>
</dbReference>
<dbReference type="InterPro" id="IPR001453">
    <property type="entry name" value="MoaB/Mog_dom"/>
</dbReference>
<dbReference type="InterPro" id="IPR036425">
    <property type="entry name" value="MoaB/Mog-like_dom_sf"/>
</dbReference>
<comment type="catalytic activity">
    <reaction evidence="5">
        <text>adenylyl-molybdopterin + molybdate = Mo-molybdopterin + AMP + H(+)</text>
        <dbReference type="Rhea" id="RHEA:35047"/>
        <dbReference type="ChEBI" id="CHEBI:15378"/>
        <dbReference type="ChEBI" id="CHEBI:36264"/>
        <dbReference type="ChEBI" id="CHEBI:62727"/>
        <dbReference type="ChEBI" id="CHEBI:71302"/>
        <dbReference type="ChEBI" id="CHEBI:456215"/>
        <dbReference type="EC" id="2.10.1.1"/>
    </reaction>
</comment>